<dbReference type="Gene3D" id="1.10.533.10">
    <property type="entry name" value="Death Domain, Fas"/>
    <property type="match status" value="1"/>
</dbReference>
<sequence>MADTHELIVDVLRDLTKENLRILRSILNNKALCGKTIPTSQLENVNDPYEMAEILKSYYSTDATEVLLKALEDIPRKDLAKRLHDKIKAGKVNEYEGPNDETDSQPVKRAKYDELEPYLDLYSFWKRSIN</sequence>
<dbReference type="AlphaFoldDB" id="A0AA97K772"/>
<dbReference type="InterPro" id="IPR001875">
    <property type="entry name" value="DED_dom"/>
</dbReference>
<name>A0AA97K772_EUBMA</name>
<proteinExistence type="predicted"/>
<feature type="domain" description="Pyrin" evidence="2">
    <location>
        <begin position="1"/>
        <end position="89"/>
    </location>
</feature>
<dbReference type="RefSeq" id="XP_054850980.1">
    <property type="nucleotide sequence ID" value="XM_054995005.1"/>
</dbReference>
<dbReference type="GeneID" id="129340289"/>
<dbReference type="SMART" id="SM01289">
    <property type="entry name" value="PYRIN"/>
    <property type="match status" value="1"/>
</dbReference>
<keyword evidence="3" id="KW-1185">Reference proteome</keyword>
<dbReference type="Pfam" id="PF02758">
    <property type="entry name" value="PYRIN"/>
    <property type="match status" value="1"/>
</dbReference>
<dbReference type="InterPro" id="IPR004020">
    <property type="entry name" value="DAPIN"/>
</dbReference>
<protein>
    <submittedName>
        <fullName evidence="4">Uncharacterized protein LOC129340289</fullName>
    </submittedName>
</protein>
<accession>A0AA97K772</accession>
<evidence type="ECO:0000313" key="3">
    <source>
        <dbReference type="Proteomes" id="UP001190640"/>
    </source>
</evidence>
<evidence type="ECO:0000259" key="2">
    <source>
        <dbReference type="PROSITE" id="PS50824"/>
    </source>
</evidence>
<evidence type="ECO:0000313" key="4">
    <source>
        <dbReference type="RefSeq" id="XP_054850980.1"/>
    </source>
</evidence>
<dbReference type="PROSITE" id="PS50168">
    <property type="entry name" value="DED"/>
    <property type="match status" value="1"/>
</dbReference>
<gene>
    <name evidence="4" type="primary">LOC129340289</name>
</gene>
<dbReference type="KEGG" id="emc:129340289"/>
<organism evidence="3 4">
    <name type="scientific">Eublepharis macularius</name>
    <name type="common">Leopard gecko</name>
    <name type="synonym">Cyrtodactylus macularius</name>
    <dbReference type="NCBI Taxonomy" id="481883"/>
    <lineage>
        <taxon>Eukaryota</taxon>
        <taxon>Metazoa</taxon>
        <taxon>Chordata</taxon>
        <taxon>Craniata</taxon>
        <taxon>Vertebrata</taxon>
        <taxon>Euteleostomi</taxon>
        <taxon>Lepidosauria</taxon>
        <taxon>Squamata</taxon>
        <taxon>Bifurcata</taxon>
        <taxon>Gekkota</taxon>
        <taxon>Eublepharidae</taxon>
        <taxon>Eublepharinae</taxon>
        <taxon>Eublepharis</taxon>
    </lineage>
</organism>
<evidence type="ECO:0000259" key="1">
    <source>
        <dbReference type="PROSITE" id="PS50168"/>
    </source>
</evidence>
<dbReference type="PROSITE" id="PS50824">
    <property type="entry name" value="DAPIN"/>
    <property type="match status" value="1"/>
</dbReference>
<dbReference type="GO" id="GO:0042981">
    <property type="term" value="P:regulation of apoptotic process"/>
    <property type="evidence" value="ECO:0007669"/>
    <property type="project" value="InterPro"/>
</dbReference>
<dbReference type="InterPro" id="IPR011029">
    <property type="entry name" value="DEATH-like_dom_sf"/>
</dbReference>
<dbReference type="SUPFAM" id="SSF47986">
    <property type="entry name" value="DEATH domain"/>
    <property type="match status" value="1"/>
</dbReference>
<dbReference type="Proteomes" id="UP001190640">
    <property type="component" value="Chromosome 12"/>
</dbReference>
<reference evidence="4" key="1">
    <citation type="submission" date="2025-08" db="UniProtKB">
        <authorList>
            <consortium name="RefSeq"/>
        </authorList>
    </citation>
    <scope>IDENTIFICATION</scope>
    <source>
        <tissue evidence="4">Blood</tissue>
    </source>
</reference>
<feature type="domain" description="DED" evidence="1">
    <location>
        <begin position="3"/>
        <end position="85"/>
    </location>
</feature>